<protein>
    <submittedName>
        <fullName evidence="2">Uncharacterized protein</fullName>
    </submittedName>
</protein>
<keyword evidence="3" id="KW-1185">Reference proteome</keyword>
<proteinExistence type="predicted"/>
<dbReference type="EMBL" id="MU005766">
    <property type="protein sequence ID" value="KAF2712004.1"/>
    <property type="molecule type" value="Genomic_DNA"/>
</dbReference>
<keyword evidence="1" id="KW-0812">Transmembrane</keyword>
<dbReference type="PROSITE" id="PS51257">
    <property type="entry name" value="PROKAR_LIPOPROTEIN"/>
    <property type="match status" value="1"/>
</dbReference>
<feature type="transmembrane region" description="Helical" evidence="1">
    <location>
        <begin position="20"/>
        <end position="48"/>
    </location>
</feature>
<gene>
    <name evidence="2" type="ORF">K504DRAFT_464109</name>
</gene>
<evidence type="ECO:0000313" key="2">
    <source>
        <dbReference type="EMBL" id="KAF2712004.1"/>
    </source>
</evidence>
<reference evidence="2" key="1">
    <citation type="journal article" date="2020" name="Stud. Mycol.">
        <title>101 Dothideomycetes genomes: a test case for predicting lifestyles and emergence of pathogens.</title>
        <authorList>
            <person name="Haridas S."/>
            <person name="Albert R."/>
            <person name="Binder M."/>
            <person name="Bloem J."/>
            <person name="Labutti K."/>
            <person name="Salamov A."/>
            <person name="Andreopoulos B."/>
            <person name="Baker S."/>
            <person name="Barry K."/>
            <person name="Bills G."/>
            <person name="Bluhm B."/>
            <person name="Cannon C."/>
            <person name="Castanera R."/>
            <person name="Culley D."/>
            <person name="Daum C."/>
            <person name="Ezra D."/>
            <person name="Gonzalez J."/>
            <person name="Henrissat B."/>
            <person name="Kuo A."/>
            <person name="Liang C."/>
            <person name="Lipzen A."/>
            <person name="Lutzoni F."/>
            <person name="Magnuson J."/>
            <person name="Mondo S."/>
            <person name="Nolan M."/>
            <person name="Ohm R."/>
            <person name="Pangilinan J."/>
            <person name="Park H.-J."/>
            <person name="Ramirez L."/>
            <person name="Alfaro M."/>
            <person name="Sun H."/>
            <person name="Tritt A."/>
            <person name="Yoshinaga Y."/>
            <person name="Zwiers L.-H."/>
            <person name="Turgeon B."/>
            <person name="Goodwin S."/>
            <person name="Spatafora J."/>
            <person name="Crous P."/>
            <person name="Grigoriev I."/>
        </authorList>
    </citation>
    <scope>NUCLEOTIDE SEQUENCE</scope>
    <source>
        <strain evidence="2">CBS 279.74</strain>
    </source>
</reference>
<evidence type="ECO:0000256" key="1">
    <source>
        <dbReference type="SAM" id="Phobius"/>
    </source>
</evidence>
<keyword evidence="1" id="KW-1133">Transmembrane helix</keyword>
<organism evidence="2 3">
    <name type="scientific">Pleomassaria siparia CBS 279.74</name>
    <dbReference type="NCBI Taxonomy" id="1314801"/>
    <lineage>
        <taxon>Eukaryota</taxon>
        <taxon>Fungi</taxon>
        <taxon>Dikarya</taxon>
        <taxon>Ascomycota</taxon>
        <taxon>Pezizomycotina</taxon>
        <taxon>Dothideomycetes</taxon>
        <taxon>Pleosporomycetidae</taxon>
        <taxon>Pleosporales</taxon>
        <taxon>Pleomassariaceae</taxon>
        <taxon>Pleomassaria</taxon>
    </lineage>
</organism>
<accession>A0A6G1KGQ1</accession>
<dbReference type="AlphaFoldDB" id="A0A6G1KGQ1"/>
<name>A0A6G1KGQ1_9PLEO</name>
<evidence type="ECO:0000313" key="3">
    <source>
        <dbReference type="Proteomes" id="UP000799428"/>
    </source>
</evidence>
<dbReference type="Proteomes" id="UP000799428">
    <property type="component" value="Unassembled WGS sequence"/>
</dbReference>
<sequence length="63" mass="6782">MRGSDSSVLLTVFNQKEAGIFGFSVGGCIAQLVTVTVTVTVDVAAAGWHNRPKTRRREIDCKS</sequence>
<keyword evidence="1" id="KW-0472">Membrane</keyword>